<organism evidence="2 3">
    <name type="scientific">Rarispira pelagica</name>
    <dbReference type="NCBI Taxonomy" id="3141764"/>
    <lineage>
        <taxon>Bacteria</taxon>
        <taxon>Pseudomonadati</taxon>
        <taxon>Spirochaetota</taxon>
        <taxon>Spirochaetia</taxon>
        <taxon>Winmispirales</taxon>
        <taxon>Winmispiraceae</taxon>
        <taxon>Rarispira</taxon>
    </lineage>
</organism>
<feature type="transmembrane region" description="Helical" evidence="1">
    <location>
        <begin position="164"/>
        <end position="182"/>
    </location>
</feature>
<feature type="transmembrane region" description="Helical" evidence="1">
    <location>
        <begin position="91"/>
        <end position="110"/>
    </location>
</feature>
<sequence>MGIDDTKKAMDDIKVIKESIALAKGVRSGMFSFFFILWGAIYLIGFSGSQFLTNVLSGKLWLILSIVGIISNFVGAFFLGSKSVGKTGIRIMLFWIMLIIYVCMWIFAMGGLDYRLLSFFLITTAMFGYVVMGLWFDMRIVFSALVVTGLAVISFLFIPSLSALIMGILGGGTMIFSGIYLARLGKAEA</sequence>
<reference evidence="2 3" key="1">
    <citation type="submission" date="2024-03" db="EMBL/GenBank/DDBJ databases">
        <title>Ignisphaera cupida sp. nov., a hyperthermophilic hydrolytic archaeon from a hot spring of Kamchatka, and proposal of Ignisphaeraceae fam. nov.</title>
        <authorList>
            <person name="Podosokorskaya O.A."/>
            <person name="Elcheninov A.G."/>
            <person name="Maltseva A.I."/>
            <person name="Zayulina K.S."/>
            <person name="Novikov A."/>
            <person name="Merkel A.Y."/>
        </authorList>
    </citation>
    <scope>NUCLEOTIDE SEQUENCE [LARGE SCALE GENOMIC DNA]</scope>
    <source>
        <strain evidence="2 3">38H-sp</strain>
    </source>
</reference>
<keyword evidence="1" id="KW-0812">Transmembrane</keyword>
<comment type="caution">
    <text evidence="2">The sequence shown here is derived from an EMBL/GenBank/DDBJ whole genome shotgun (WGS) entry which is preliminary data.</text>
</comment>
<feature type="transmembrane region" description="Helical" evidence="1">
    <location>
        <begin position="140"/>
        <end position="158"/>
    </location>
</feature>
<accession>A0ABU9UCH3</accession>
<feature type="transmembrane region" description="Helical" evidence="1">
    <location>
        <begin position="116"/>
        <end position="135"/>
    </location>
</feature>
<feature type="transmembrane region" description="Helical" evidence="1">
    <location>
        <begin position="60"/>
        <end position="79"/>
    </location>
</feature>
<evidence type="ECO:0008006" key="4">
    <source>
        <dbReference type="Google" id="ProtNLM"/>
    </source>
</evidence>
<keyword evidence="1" id="KW-0472">Membrane</keyword>
<dbReference type="RefSeq" id="WP_420069813.1">
    <property type="nucleotide sequence ID" value="NZ_JBCHKQ010000003.1"/>
</dbReference>
<proteinExistence type="predicted"/>
<keyword evidence="3" id="KW-1185">Reference proteome</keyword>
<feature type="transmembrane region" description="Helical" evidence="1">
    <location>
        <begin position="29"/>
        <end position="48"/>
    </location>
</feature>
<keyword evidence="1" id="KW-1133">Transmembrane helix</keyword>
<evidence type="ECO:0000256" key="1">
    <source>
        <dbReference type="SAM" id="Phobius"/>
    </source>
</evidence>
<dbReference type="EMBL" id="JBCHKQ010000003">
    <property type="protein sequence ID" value="MEM5948363.1"/>
    <property type="molecule type" value="Genomic_DNA"/>
</dbReference>
<evidence type="ECO:0000313" key="2">
    <source>
        <dbReference type="EMBL" id="MEM5948363.1"/>
    </source>
</evidence>
<gene>
    <name evidence="2" type="ORF">WKV44_07380</name>
</gene>
<name>A0ABU9UCH3_9SPIR</name>
<protein>
    <recommendedName>
        <fullName evidence="4">HdeD family acid-resistance protein</fullName>
    </recommendedName>
</protein>
<evidence type="ECO:0000313" key="3">
    <source>
        <dbReference type="Proteomes" id="UP001466331"/>
    </source>
</evidence>
<dbReference type="Proteomes" id="UP001466331">
    <property type="component" value="Unassembled WGS sequence"/>
</dbReference>